<dbReference type="PROSITE" id="PS50109">
    <property type="entry name" value="HIS_KIN"/>
    <property type="match status" value="1"/>
</dbReference>
<dbReference type="GO" id="GO:0009927">
    <property type="term" value="F:histidine phosphotransfer kinase activity"/>
    <property type="evidence" value="ECO:0007669"/>
    <property type="project" value="TreeGrafter"/>
</dbReference>
<dbReference type="InterPro" id="IPR036890">
    <property type="entry name" value="HATPase_C_sf"/>
</dbReference>
<dbReference type="GO" id="GO:0005886">
    <property type="term" value="C:plasma membrane"/>
    <property type="evidence" value="ECO:0007669"/>
    <property type="project" value="TreeGrafter"/>
</dbReference>
<dbReference type="Pfam" id="PF02518">
    <property type="entry name" value="HATPase_c"/>
    <property type="match status" value="1"/>
</dbReference>
<dbReference type="InterPro" id="IPR003594">
    <property type="entry name" value="HATPase_dom"/>
</dbReference>
<evidence type="ECO:0000256" key="4">
    <source>
        <dbReference type="ARBA" id="ARBA00022777"/>
    </source>
</evidence>
<dbReference type="GO" id="GO:0000155">
    <property type="term" value="F:phosphorelay sensor kinase activity"/>
    <property type="evidence" value="ECO:0007669"/>
    <property type="project" value="TreeGrafter"/>
</dbReference>
<dbReference type="OrthoDB" id="10266508at2759"/>
<keyword evidence="7" id="KW-1185">Reference proteome</keyword>
<dbReference type="EMBL" id="WTPW01000038">
    <property type="protein sequence ID" value="KAF0555760.1"/>
    <property type="molecule type" value="Genomic_DNA"/>
</dbReference>
<organism evidence="6 7">
    <name type="scientific">Gigaspora margarita</name>
    <dbReference type="NCBI Taxonomy" id="4874"/>
    <lineage>
        <taxon>Eukaryota</taxon>
        <taxon>Fungi</taxon>
        <taxon>Fungi incertae sedis</taxon>
        <taxon>Mucoromycota</taxon>
        <taxon>Glomeromycotina</taxon>
        <taxon>Glomeromycetes</taxon>
        <taxon>Diversisporales</taxon>
        <taxon>Gigasporaceae</taxon>
        <taxon>Gigaspora</taxon>
    </lineage>
</organism>
<evidence type="ECO:0000313" key="7">
    <source>
        <dbReference type="Proteomes" id="UP000439903"/>
    </source>
</evidence>
<keyword evidence="3" id="KW-0808">Transferase</keyword>
<comment type="caution">
    <text evidence="6">The sequence shown here is derived from an EMBL/GenBank/DDBJ whole genome shotgun (WGS) entry which is preliminary data.</text>
</comment>
<feature type="domain" description="Histidine kinase" evidence="5">
    <location>
        <begin position="24"/>
        <end position="101"/>
    </location>
</feature>
<dbReference type="Proteomes" id="UP000439903">
    <property type="component" value="Unassembled WGS sequence"/>
</dbReference>
<evidence type="ECO:0000259" key="5">
    <source>
        <dbReference type="PROSITE" id="PS50109"/>
    </source>
</evidence>
<accession>A0A8H4B2Z0</accession>
<proteinExistence type="predicted"/>
<evidence type="ECO:0000256" key="1">
    <source>
        <dbReference type="ARBA" id="ARBA00000085"/>
    </source>
</evidence>
<dbReference type="InterPro" id="IPR005467">
    <property type="entry name" value="His_kinase_dom"/>
</dbReference>
<dbReference type="InterPro" id="IPR004358">
    <property type="entry name" value="Sig_transdc_His_kin-like_C"/>
</dbReference>
<dbReference type="PRINTS" id="PR00344">
    <property type="entry name" value="BCTRLSENSOR"/>
</dbReference>
<gene>
    <name evidence="6" type="ORF">F8M41_016756</name>
</gene>
<evidence type="ECO:0000256" key="3">
    <source>
        <dbReference type="ARBA" id="ARBA00022679"/>
    </source>
</evidence>
<comment type="catalytic activity">
    <reaction evidence="1">
        <text>ATP + protein L-histidine = ADP + protein N-phospho-L-histidine.</text>
        <dbReference type="EC" id="2.7.13.3"/>
    </reaction>
</comment>
<dbReference type="SUPFAM" id="SSF55874">
    <property type="entry name" value="ATPase domain of HSP90 chaperone/DNA topoisomerase II/histidine kinase"/>
    <property type="match status" value="1"/>
</dbReference>
<evidence type="ECO:0000256" key="2">
    <source>
        <dbReference type="ARBA" id="ARBA00012438"/>
    </source>
</evidence>
<reference evidence="6 7" key="1">
    <citation type="journal article" date="2019" name="Environ. Microbiol.">
        <title>At the nexus of three kingdoms: the genome of the mycorrhizal fungus Gigaspora margarita provides insights into plant, endobacterial and fungal interactions.</title>
        <authorList>
            <person name="Venice F."/>
            <person name="Ghignone S."/>
            <person name="Salvioli di Fossalunga A."/>
            <person name="Amselem J."/>
            <person name="Novero M."/>
            <person name="Xianan X."/>
            <person name="Sedzielewska Toro K."/>
            <person name="Morin E."/>
            <person name="Lipzen A."/>
            <person name="Grigoriev I.V."/>
            <person name="Henrissat B."/>
            <person name="Martin F.M."/>
            <person name="Bonfante P."/>
        </authorList>
    </citation>
    <scope>NUCLEOTIDE SEQUENCE [LARGE SCALE GENOMIC DNA]</scope>
    <source>
        <strain evidence="6 7">BEG34</strain>
    </source>
</reference>
<dbReference type="PANTHER" id="PTHR43047">
    <property type="entry name" value="TWO-COMPONENT HISTIDINE PROTEIN KINASE"/>
    <property type="match status" value="1"/>
</dbReference>
<dbReference type="AlphaFoldDB" id="A0A8H4B2Z0"/>
<evidence type="ECO:0000313" key="6">
    <source>
        <dbReference type="EMBL" id="KAF0555760.1"/>
    </source>
</evidence>
<dbReference type="PANTHER" id="PTHR43047:SF72">
    <property type="entry name" value="OSMOSENSING HISTIDINE PROTEIN KINASE SLN1"/>
    <property type="match status" value="1"/>
</dbReference>
<name>A0A8H4B2Z0_GIGMA</name>
<protein>
    <recommendedName>
        <fullName evidence="2">histidine kinase</fullName>
        <ecNumber evidence="2">2.7.13.3</ecNumber>
    </recommendedName>
</protein>
<keyword evidence="4 6" id="KW-0418">Kinase</keyword>
<dbReference type="EC" id="2.7.13.3" evidence="2"/>
<sequence>MQPSEFIEENNEENSSNDQMVRTEKLLIQLCDTGIGINPEYVKYAWKSFSEGDISMTKKQDGAGLGLSICKNLVDMNGGEIKVESQLKKGSNFHLHGMLNYYQWHLYQWRPNLINKQIIFEKVDTFDTFEKGIKAVKIYKELYDQFTYDVVFIGLYENNKEETINFILELKELLSDINNLAIIFIVFPSHERIKLAGELMEIFLETFVVYTPITLNKLIKQFMYLEIIDA</sequence>
<dbReference type="Gene3D" id="3.30.565.10">
    <property type="entry name" value="Histidine kinase-like ATPase, C-terminal domain"/>
    <property type="match status" value="1"/>
</dbReference>